<protein>
    <submittedName>
        <fullName evidence="2">Uncharacterized protein</fullName>
    </submittedName>
</protein>
<feature type="compositionally biased region" description="Polar residues" evidence="1">
    <location>
        <begin position="76"/>
        <end position="85"/>
    </location>
</feature>
<organism evidence="2 3">
    <name type="scientific">Nocardiopsis metallicus</name>
    <dbReference type="NCBI Taxonomy" id="179819"/>
    <lineage>
        <taxon>Bacteria</taxon>
        <taxon>Bacillati</taxon>
        <taxon>Actinomycetota</taxon>
        <taxon>Actinomycetes</taxon>
        <taxon>Streptosporangiales</taxon>
        <taxon>Nocardiopsidaceae</taxon>
        <taxon>Nocardiopsis</taxon>
    </lineage>
</organism>
<dbReference type="Proteomes" id="UP000579647">
    <property type="component" value="Unassembled WGS sequence"/>
</dbReference>
<dbReference type="AlphaFoldDB" id="A0A840W3B7"/>
<accession>A0A840W3B7</accession>
<proteinExistence type="predicted"/>
<dbReference type="EMBL" id="JACHDO010000001">
    <property type="protein sequence ID" value="MBB5491349.1"/>
    <property type="molecule type" value="Genomic_DNA"/>
</dbReference>
<sequence length="85" mass="9852">MSTFTTPRDLMFSLIAHRMRTSLENRWMDTSIQDLPWCGRCHIDIDPITSQCECWDDNTNAPLTHWPSQAKGANTPPYTQPTQDR</sequence>
<evidence type="ECO:0000313" key="2">
    <source>
        <dbReference type="EMBL" id="MBB5491349.1"/>
    </source>
</evidence>
<name>A0A840W3B7_9ACTN</name>
<evidence type="ECO:0000313" key="3">
    <source>
        <dbReference type="Proteomes" id="UP000579647"/>
    </source>
</evidence>
<keyword evidence="3" id="KW-1185">Reference proteome</keyword>
<evidence type="ECO:0000256" key="1">
    <source>
        <dbReference type="SAM" id="MobiDB-lite"/>
    </source>
</evidence>
<feature type="region of interest" description="Disordered" evidence="1">
    <location>
        <begin position="65"/>
        <end position="85"/>
    </location>
</feature>
<gene>
    <name evidence="2" type="ORF">HNR07_002486</name>
</gene>
<comment type="caution">
    <text evidence="2">The sequence shown here is derived from an EMBL/GenBank/DDBJ whole genome shotgun (WGS) entry which is preliminary data.</text>
</comment>
<reference evidence="2 3" key="1">
    <citation type="submission" date="2020-08" db="EMBL/GenBank/DDBJ databases">
        <title>Sequencing the genomes of 1000 actinobacteria strains.</title>
        <authorList>
            <person name="Klenk H.-P."/>
        </authorList>
    </citation>
    <scope>NUCLEOTIDE SEQUENCE [LARGE SCALE GENOMIC DNA]</scope>
    <source>
        <strain evidence="2 3">DSM 44598</strain>
    </source>
</reference>
<dbReference type="RefSeq" id="WP_184365054.1">
    <property type="nucleotide sequence ID" value="NZ_BAAAKM010000133.1"/>
</dbReference>